<evidence type="ECO:0000259" key="2">
    <source>
        <dbReference type="Pfam" id="PF22807"/>
    </source>
</evidence>
<organism evidence="3 4">
    <name type="scientific">Orbilia ellipsospora</name>
    <dbReference type="NCBI Taxonomy" id="2528407"/>
    <lineage>
        <taxon>Eukaryota</taxon>
        <taxon>Fungi</taxon>
        <taxon>Dikarya</taxon>
        <taxon>Ascomycota</taxon>
        <taxon>Pezizomycotina</taxon>
        <taxon>Orbiliomycetes</taxon>
        <taxon>Orbiliales</taxon>
        <taxon>Orbiliaceae</taxon>
        <taxon>Orbilia</taxon>
    </lineage>
</organism>
<keyword evidence="4" id="KW-1185">Reference proteome</keyword>
<dbReference type="Pfam" id="PF22807">
    <property type="entry name" value="TrAA12"/>
    <property type="match status" value="1"/>
</dbReference>
<dbReference type="AlphaFoldDB" id="A0AAV9WUU3"/>
<keyword evidence="1" id="KW-0732">Signal</keyword>
<dbReference type="Gene3D" id="2.120.10.30">
    <property type="entry name" value="TolB, C-terminal domain"/>
    <property type="match status" value="1"/>
</dbReference>
<dbReference type="EMBL" id="JAVHJO010000017">
    <property type="protein sequence ID" value="KAK6525350.1"/>
    <property type="molecule type" value="Genomic_DNA"/>
</dbReference>
<name>A0AAV9WUU3_9PEZI</name>
<protein>
    <recommendedName>
        <fullName evidence="2">Pyrroloquinoline quinone-dependent pyranose dehydrogenase beta-propeller domain-containing protein</fullName>
    </recommendedName>
</protein>
<sequence length="445" mass="48753">MHPSVVLFSICLGILPEFTRAQLSSCPQPKFTYKPPQILPGFSLTKLADNFTHPRQLVIDRRGHLVISSLGQGLVGLKTSYDSNGCPSTTSKKILVPDNGLNFTHAVLFSSDYKTLYASTPDLAMSWEYDSRLFEVKGEAKILVKGMALANPLAITRAMGIPKNYPNTLLVFRSSEGDDDTAASKISTGRSMIKMFDLTKVPSGGYDFVKDGTVFAYGVRDSVDMAEDRYNNFWNVDNGADVITRYNKSIGMDNPADEINLLGEVCPERPSSYAKNYGFPACHGVWNSSALANNTLNLQVGQTFTIYPDIFTDKQCQVDTVPPRLSIFPHSAPLGLAFYNPHNASFGDELVDSAFITYHGPTGHKIVNVPFTRRTVAAPPTTKQGTIDFIWTDPSVNLTNCKSEINLGPTAVECLSPVGLAFDEQGRMYFTSDQTGEVFAVTKST</sequence>
<gene>
    <name evidence="3" type="ORF">TWF694_005489</name>
</gene>
<comment type="caution">
    <text evidence="3">The sequence shown here is derived from an EMBL/GenBank/DDBJ whole genome shotgun (WGS) entry which is preliminary data.</text>
</comment>
<evidence type="ECO:0000256" key="1">
    <source>
        <dbReference type="SAM" id="SignalP"/>
    </source>
</evidence>
<dbReference type="SUPFAM" id="SSF101898">
    <property type="entry name" value="NHL repeat"/>
    <property type="match status" value="1"/>
</dbReference>
<evidence type="ECO:0000313" key="4">
    <source>
        <dbReference type="Proteomes" id="UP001365542"/>
    </source>
</evidence>
<accession>A0AAV9WUU3</accession>
<dbReference type="InterPro" id="IPR054539">
    <property type="entry name" value="Beta-prop_PDH"/>
</dbReference>
<feature type="domain" description="Pyrroloquinoline quinone-dependent pyranose dehydrogenase beta-propeller" evidence="2">
    <location>
        <begin position="37"/>
        <end position="443"/>
    </location>
</feature>
<feature type="chain" id="PRO_5043530309" description="Pyrroloquinoline quinone-dependent pyranose dehydrogenase beta-propeller domain-containing protein" evidence="1">
    <location>
        <begin position="22"/>
        <end position="445"/>
    </location>
</feature>
<dbReference type="InterPro" id="IPR011042">
    <property type="entry name" value="6-blade_b-propeller_TolB-like"/>
</dbReference>
<feature type="signal peptide" evidence="1">
    <location>
        <begin position="1"/>
        <end position="21"/>
    </location>
</feature>
<proteinExistence type="predicted"/>
<evidence type="ECO:0000313" key="3">
    <source>
        <dbReference type="EMBL" id="KAK6525350.1"/>
    </source>
</evidence>
<dbReference type="Proteomes" id="UP001365542">
    <property type="component" value="Unassembled WGS sequence"/>
</dbReference>
<reference evidence="3 4" key="1">
    <citation type="submission" date="2019-10" db="EMBL/GenBank/DDBJ databases">
        <authorList>
            <person name="Palmer J.M."/>
        </authorList>
    </citation>
    <scope>NUCLEOTIDE SEQUENCE [LARGE SCALE GENOMIC DNA]</scope>
    <source>
        <strain evidence="3 4">TWF694</strain>
    </source>
</reference>